<keyword evidence="2" id="KW-1003">Cell membrane</keyword>
<dbReference type="InterPro" id="IPR024528">
    <property type="entry name" value="ThrE_2"/>
</dbReference>
<evidence type="ECO:0000256" key="7">
    <source>
        <dbReference type="SAM" id="Phobius"/>
    </source>
</evidence>
<feature type="transmembrane region" description="Helical" evidence="7">
    <location>
        <begin position="219"/>
        <end position="243"/>
    </location>
</feature>
<feature type="transmembrane region" description="Helical" evidence="7">
    <location>
        <begin position="255"/>
        <end position="279"/>
    </location>
</feature>
<evidence type="ECO:0000259" key="9">
    <source>
        <dbReference type="Pfam" id="PF12821"/>
    </source>
</evidence>
<feature type="transmembrane region" description="Helical" evidence="7">
    <location>
        <begin position="343"/>
        <end position="362"/>
    </location>
</feature>
<evidence type="ECO:0000256" key="3">
    <source>
        <dbReference type="ARBA" id="ARBA00022692"/>
    </source>
</evidence>
<keyword evidence="4 7" id="KW-1133">Transmembrane helix</keyword>
<keyword evidence="3 7" id="KW-0812">Transmembrane</keyword>
<feature type="transmembrane region" description="Helical" evidence="7">
    <location>
        <begin position="374"/>
        <end position="393"/>
    </location>
</feature>
<gene>
    <name evidence="10" type="ORF">SDC9_88506</name>
</gene>
<dbReference type="PANTHER" id="PTHR34390:SF2">
    <property type="entry name" value="SUCCINATE TRANSPORTER SUBUNIT YJJP-RELATED"/>
    <property type="match status" value="1"/>
</dbReference>
<comment type="caution">
    <text evidence="10">The sequence shown here is derived from an EMBL/GenBank/DDBJ whole genome shotgun (WGS) entry which is preliminary data.</text>
</comment>
<evidence type="ECO:0000256" key="2">
    <source>
        <dbReference type="ARBA" id="ARBA00022475"/>
    </source>
</evidence>
<evidence type="ECO:0000256" key="5">
    <source>
        <dbReference type="ARBA" id="ARBA00023136"/>
    </source>
</evidence>
<evidence type="ECO:0000259" key="8">
    <source>
        <dbReference type="Pfam" id="PF06738"/>
    </source>
</evidence>
<evidence type="ECO:0008006" key="11">
    <source>
        <dbReference type="Google" id="ProtNLM"/>
    </source>
</evidence>
<sequence length="454" mass="48705">MQICDPDQESTFDEHEDEDALEPTHLIRRSDVVLRAGIMMLVAGTSGLRVREVMQAVARTVGIGRITAQVTFTDIVLTVQRRTIFRTQVAEINAPGVNAHRIAMMQRLAHGLPRRAGVSEVDAMLDEIERTPRLYPAWGLVLLVALACGSVTVLSNGSWREVLAVLPASAIAYRLHRTFTGWQLNHLAVVMMSAATATGLYVGFTDLLDLALGGPSPRMAAGLVCAAIFLIPGFPLVTAGLDLTRIDLLTGIPRLMYAALVLLAMAIGVWGVATLSGVSPAAVPPLAGHPVVVRVALLAASFFAVFGWATMFNSPWRMALASGVVAIIGNTPRLLMLENGVKPHVATFVGCFLMGLLCAVAARMFSMEKIIMTVPTVLVSIPGSAALRTLIYFDQADVVQAMQNGVSTVLVVIAMVAGLSGARMLTDPEWAFTRADPPTTWQMVGRVLRPHRRA</sequence>
<organism evidence="10">
    <name type="scientific">bioreactor metagenome</name>
    <dbReference type="NCBI Taxonomy" id="1076179"/>
    <lineage>
        <taxon>unclassified sequences</taxon>
        <taxon>metagenomes</taxon>
        <taxon>ecological metagenomes</taxon>
    </lineage>
</organism>
<name>A0A644ZM43_9ZZZZ</name>
<proteinExistence type="inferred from homology"/>
<keyword evidence="5 7" id="KW-0472">Membrane</keyword>
<protein>
    <recommendedName>
        <fullName evidence="11">Inner membrane protein YjjP</fullName>
    </recommendedName>
</protein>
<feature type="domain" description="Threonine/serine exporter-like N-terminal" evidence="8">
    <location>
        <begin position="31"/>
        <end position="275"/>
    </location>
</feature>
<feature type="transmembrane region" description="Helical" evidence="7">
    <location>
        <begin position="187"/>
        <end position="204"/>
    </location>
</feature>
<dbReference type="AlphaFoldDB" id="A0A644ZM43"/>
<reference evidence="10" key="1">
    <citation type="submission" date="2019-08" db="EMBL/GenBank/DDBJ databases">
        <authorList>
            <person name="Kucharzyk K."/>
            <person name="Murdoch R.W."/>
            <person name="Higgins S."/>
            <person name="Loffler F."/>
        </authorList>
    </citation>
    <scope>NUCLEOTIDE SEQUENCE</scope>
</reference>
<dbReference type="Pfam" id="PF06738">
    <property type="entry name" value="ThrE"/>
    <property type="match status" value="1"/>
</dbReference>
<dbReference type="InterPro" id="IPR050539">
    <property type="entry name" value="ThrE_Dicarb/AminoAcid_Exp"/>
</dbReference>
<comment type="similarity">
    <text evidence="6">Belongs to the ThrE exporter (TC 2.A.79) family.</text>
</comment>
<feature type="transmembrane region" description="Helical" evidence="7">
    <location>
        <begin position="134"/>
        <end position="153"/>
    </location>
</feature>
<feature type="transmembrane region" description="Helical" evidence="7">
    <location>
        <begin position="405"/>
        <end position="425"/>
    </location>
</feature>
<evidence type="ECO:0000256" key="1">
    <source>
        <dbReference type="ARBA" id="ARBA00004651"/>
    </source>
</evidence>
<dbReference type="PANTHER" id="PTHR34390">
    <property type="entry name" value="UPF0442 PROTEIN YJJB-RELATED"/>
    <property type="match status" value="1"/>
</dbReference>
<feature type="transmembrane region" description="Helical" evidence="7">
    <location>
        <begin position="291"/>
        <end position="311"/>
    </location>
</feature>
<dbReference type="Pfam" id="PF12821">
    <property type="entry name" value="ThrE_2"/>
    <property type="match status" value="1"/>
</dbReference>
<accession>A0A644ZM43</accession>
<comment type="subcellular location">
    <subcellularLocation>
        <location evidence="1">Cell membrane</location>
        <topology evidence="1">Multi-pass membrane protein</topology>
    </subcellularLocation>
</comment>
<evidence type="ECO:0000313" key="10">
    <source>
        <dbReference type="EMBL" id="MPM41846.1"/>
    </source>
</evidence>
<evidence type="ECO:0000256" key="4">
    <source>
        <dbReference type="ARBA" id="ARBA00022989"/>
    </source>
</evidence>
<dbReference type="GO" id="GO:0022857">
    <property type="term" value="F:transmembrane transporter activity"/>
    <property type="evidence" value="ECO:0007669"/>
    <property type="project" value="InterPro"/>
</dbReference>
<dbReference type="EMBL" id="VSSQ01009511">
    <property type="protein sequence ID" value="MPM41846.1"/>
    <property type="molecule type" value="Genomic_DNA"/>
</dbReference>
<dbReference type="GO" id="GO:0015744">
    <property type="term" value="P:succinate transport"/>
    <property type="evidence" value="ECO:0007669"/>
    <property type="project" value="TreeGrafter"/>
</dbReference>
<evidence type="ECO:0000256" key="6">
    <source>
        <dbReference type="ARBA" id="ARBA00034125"/>
    </source>
</evidence>
<dbReference type="InterPro" id="IPR010619">
    <property type="entry name" value="ThrE-like_N"/>
</dbReference>
<dbReference type="GO" id="GO:0005886">
    <property type="term" value="C:plasma membrane"/>
    <property type="evidence" value="ECO:0007669"/>
    <property type="project" value="UniProtKB-SubCell"/>
</dbReference>
<feature type="domain" description="Threonine/Serine exporter ThrE" evidence="9">
    <location>
        <begin position="299"/>
        <end position="420"/>
    </location>
</feature>